<dbReference type="HOGENOM" id="CLU_069356_27_0_9"/>
<dbReference type="AlphaFoldDB" id="H6LBR7"/>
<keyword evidence="3" id="KW-0804">Transcription</keyword>
<evidence type="ECO:0000256" key="2">
    <source>
        <dbReference type="ARBA" id="ARBA00023125"/>
    </source>
</evidence>
<dbReference type="InterPro" id="IPR001647">
    <property type="entry name" value="HTH_TetR"/>
</dbReference>
<sequence length="203" mass="23241">MYSKGKTKSPDKRKNILESAIRIFSEKGFDGASMDKIAEEAKVSKITIYKHFQNKETLFMAMVAEYLNENQNMKPITYSNEQSLETQLSAFIQAELFRVVDSRQRGLSKLLTSVYLYNPDLVKDTMQQHPFFKDFTTWLNEARSDGKLDYTSEFLTAQIFYGLIQGCLTWNALFTDGASLVQSDLIIKEIIATFLARYGTGNM</sequence>
<dbReference type="PRINTS" id="PR00455">
    <property type="entry name" value="HTHTETR"/>
</dbReference>
<dbReference type="Gene3D" id="1.10.10.60">
    <property type="entry name" value="Homeodomain-like"/>
    <property type="match status" value="1"/>
</dbReference>
<feature type="DNA-binding region" description="H-T-H motif" evidence="4">
    <location>
        <begin position="33"/>
        <end position="52"/>
    </location>
</feature>
<dbReference type="PROSITE" id="PS50977">
    <property type="entry name" value="HTH_TETR_2"/>
    <property type="match status" value="1"/>
</dbReference>
<name>H6LBR7_ACEWD</name>
<protein>
    <submittedName>
        <fullName evidence="6">Transcriptional regulator TetR family</fullName>
    </submittedName>
</protein>
<dbReference type="InterPro" id="IPR039536">
    <property type="entry name" value="TetR_C_Proteobacteria"/>
</dbReference>
<dbReference type="InterPro" id="IPR050109">
    <property type="entry name" value="HTH-type_TetR-like_transc_reg"/>
</dbReference>
<reference evidence="6 7" key="2">
    <citation type="journal article" date="2012" name="PLoS ONE">
        <title>An ancient pathway combining carbon dioxide fixation with the generation and utilization of a sodium ion gradient for ATP synthesis.</title>
        <authorList>
            <person name="Poehlein A."/>
            <person name="Schmidt S."/>
            <person name="Kaster A.K."/>
            <person name="Goenrich M."/>
            <person name="Vollmers J."/>
            <person name="Thurmer A."/>
            <person name="Bertsch J."/>
            <person name="Schuchmann K."/>
            <person name="Voigt B."/>
            <person name="Hecker M."/>
            <person name="Daniel R."/>
            <person name="Thauer R.K."/>
            <person name="Gottschalk G."/>
            <person name="Muller V."/>
        </authorList>
    </citation>
    <scope>NUCLEOTIDE SEQUENCE [LARGE SCALE GENOMIC DNA]</scope>
    <source>
        <strain evidence="7">ATCC 29683 / DSM 1030 / JCM 2381 / KCTC 1655 / WB1</strain>
    </source>
</reference>
<accession>H6LBR7</accession>
<proteinExistence type="predicted"/>
<dbReference type="GO" id="GO:0045892">
    <property type="term" value="P:negative regulation of DNA-templated transcription"/>
    <property type="evidence" value="ECO:0007669"/>
    <property type="project" value="UniProtKB-ARBA"/>
</dbReference>
<dbReference type="PANTHER" id="PTHR30055">
    <property type="entry name" value="HTH-TYPE TRANSCRIPTIONAL REGULATOR RUTR"/>
    <property type="match status" value="1"/>
</dbReference>
<keyword evidence="1" id="KW-0805">Transcription regulation</keyword>
<evidence type="ECO:0000313" key="6">
    <source>
        <dbReference type="EMBL" id="AFA50190.1"/>
    </source>
</evidence>
<gene>
    <name evidence="6" type="ordered locus">Awo_c34660</name>
</gene>
<reference evidence="7" key="1">
    <citation type="submission" date="2011-07" db="EMBL/GenBank/DDBJ databases">
        <title>Complete genome sequence of Acetobacterium woodii.</title>
        <authorList>
            <person name="Poehlein A."/>
            <person name="Schmidt S."/>
            <person name="Kaster A.-K."/>
            <person name="Goenrich M."/>
            <person name="Vollmers J."/>
            <person name="Thuermer A."/>
            <person name="Gottschalk G."/>
            <person name="Thauer R.K."/>
            <person name="Daniel R."/>
            <person name="Mueller V."/>
        </authorList>
    </citation>
    <scope>NUCLEOTIDE SEQUENCE [LARGE SCALE GENOMIC DNA]</scope>
    <source>
        <strain evidence="7">ATCC 29683 / DSM 1030 / JCM 2381 / KCTC 1655 / WB1</strain>
    </source>
</reference>
<evidence type="ECO:0000259" key="5">
    <source>
        <dbReference type="PROSITE" id="PS50977"/>
    </source>
</evidence>
<dbReference type="GO" id="GO:0000976">
    <property type="term" value="F:transcription cis-regulatory region binding"/>
    <property type="evidence" value="ECO:0007669"/>
    <property type="project" value="TreeGrafter"/>
</dbReference>
<evidence type="ECO:0000256" key="1">
    <source>
        <dbReference type="ARBA" id="ARBA00023015"/>
    </source>
</evidence>
<dbReference type="PANTHER" id="PTHR30055:SF146">
    <property type="entry name" value="HTH-TYPE TRANSCRIPTIONAL DUAL REGULATOR CECR"/>
    <property type="match status" value="1"/>
</dbReference>
<dbReference type="Gene3D" id="1.10.357.10">
    <property type="entry name" value="Tetracycline Repressor, domain 2"/>
    <property type="match status" value="1"/>
</dbReference>
<dbReference type="Pfam" id="PF14246">
    <property type="entry name" value="TetR_C_7"/>
    <property type="match status" value="1"/>
</dbReference>
<keyword evidence="7" id="KW-1185">Reference proteome</keyword>
<dbReference type="SUPFAM" id="SSF46689">
    <property type="entry name" value="Homeodomain-like"/>
    <property type="match status" value="1"/>
</dbReference>
<organism evidence="6 7">
    <name type="scientific">Acetobacterium woodii (strain ATCC 29683 / DSM 1030 / JCM 2381 / KCTC 1655 / WB1)</name>
    <dbReference type="NCBI Taxonomy" id="931626"/>
    <lineage>
        <taxon>Bacteria</taxon>
        <taxon>Bacillati</taxon>
        <taxon>Bacillota</taxon>
        <taxon>Clostridia</taxon>
        <taxon>Eubacteriales</taxon>
        <taxon>Eubacteriaceae</taxon>
        <taxon>Acetobacterium</taxon>
    </lineage>
</organism>
<dbReference type="FunFam" id="1.10.10.60:FF:000141">
    <property type="entry name" value="TetR family transcriptional regulator"/>
    <property type="match status" value="1"/>
</dbReference>
<dbReference type="eggNOG" id="COG1309">
    <property type="taxonomic scope" value="Bacteria"/>
</dbReference>
<dbReference type="Pfam" id="PF00440">
    <property type="entry name" value="TetR_N"/>
    <property type="match status" value="1"/>
</dbReference>
<dbReference type="RefSeq" id="WP_014357780.1">
    <property type="nucleotide sequence ID" value="NC_016894.1"/>
</dbReference>
<evidence type="ECO:0000313" key="7">
    <source>
        <dbReference type="Proteomes" id="UP000007177"/>
    </source>
</evidence>
<dbReference type="EMBL" id="CP002987">
    <property type="protein sequence ID" value="AFA50190.1"/>
    <property type="molecule type" value="Genomic_DNA"/>
</dbReference>
<dbReference type="Proteomes" id="UP000007177">
    <property type="component" value="Chromosome"/>
</dbReference>
<feature type="domain" description="HTH tetR-type" evidence="5">
    <location>
        <begin position="10"/>
        <end position="70"/>
    </location>
</feature>
<keyword evidence="2 4" id="KW-0238">DNA-binding</keyword>
<dbReference type="InterPro" id="IPR009057">
    <property type="entry name" value="Homeodomain-like_sf"/>
</dbReference>
<dbReference type="KEGG" id="awo:Awo_c34660"/>
<dbReference type="GO" id="GO:0003700">
    <property type="term" value="F:DNA-binding transcription factor activity"/>
    <property type="evidence" value="ECO:0007669"/>
    <property type="project" value="TreeGrafter"/>
</dbReference>
<evidence type="ECO:0000256" key="4">
    <source>
        <dbReference type="PROSITE-ProRule" id="PRU00335"/>
    </source>
</evidence>
<evidence type="ECO:0000256" key="3">
    <source>
        <dbReference type="ARBA" id="ARBA00023163"/>
    </source>
</evidence>
<dbReference type="STRING" id="931626.Awo_c34660"/>